<organism evidence="1 2">
    <name type="scientific">Allacma fusca</name>
    <dbReference type="NCBI Taxonomy" id="39272"/>
    <lineage>
        <taxon>Eukaryota</taxon>
        <taxon>Metazoa</taxon>
        <taxon>Ecdysozoa</taxon>
        <taxon>Arthropoda</taxon>
        <taxon>Hexapoda</taxon>
        <taxon>Collembola</taxon>
        <taxon>Symphypleona</taxon>
        <taxon>Sminthuridae</taxon>
        <taxon>Allacma</taxon>
    </lineage>
</organism>
<name>A0A8J2PNS7_9HEXA</name>
<gene>
    <name evidence="1" type="ORF">AFUS01_LOCUS38065</name>
</gene>
<keyword evidence="2" id="KW-1185">Reference proteome</keyword>
<evidence type="ECO:0000313" key="1">
    <source>
        <dbReference type="EMBL" id="CAG7828118.1"/>
    </source>
</evidence>
<proteinExistence type="predicted"/>
<dbReference type="AlphaFoldDB" id="A0A8J2PNS7"/>
<dbReference type="EMBL" id="CAJVCH010546168">
    <property type="protein sequence ID" value="CAG7828118.1"/>
    <property type="molecule type" value="Genomic_DNA"/>
</dbReference>
<comment type="caution">
    <text evidence="1">The sequence shown here is derived from an EMBL/GenBank/DDBJ whole genome shotgun (WGS) entry which is preliminary data.</text>
</comment>
<sequence>MTSIKSNPVNYNAISSAHTEMNNSGGFRVAELPQLFFTFAQSEFTSLKDKYTTVIDFLYLQNYLLEETFNPFVWRTFPCEVQTLVLGSDSPMGGDRRKRLGRIFVKEKKTNLTEWIPSRIL</sequence>
<accession>A0A8J2PNS7</accession>
<dbReference type="Proteomes" id="UP000708208">
    <property type="component" value="Unassembled WGS sequence"/>
</dbReference>
<protein>
    <submittedName>
        <fullName evidence="1">Uncharacterized protein</fullName>
    </submittedName>
</protein>
<evidence type="ECO:0000313" key="2">
    <source>
        <dbReference type="Proteomes" id="UP000708208"/>
    </source>
</evidence>
<reference evidence="1" key="1">
    <citation type="submission" date="2021-06" db="EMBL/GenBank/DDBJ databases">
        <authorList>
            <person name="Hodson N. C."/>
            <person name="Mongue J. A."/>
            <person name="Jaron S. K."/>
        </authorList>
    </citation>
    <scope>NUCLEOTIDE SEQUENCE</scope>
</reference>